<dbReference type="GO" id="GO:0042277">
    <property type="term" value="F:peptide binding"/>
    <property type="evidence" value="ECO:0007669"/>
    <property type="project" value="InterPro"/>
</dbReference>
<dbReference type="SUPFAM" id="SSF54534">
    <property type="entry name" value="FKBP-like"/>
    <property type="match status" value="2"/>
</dbReference>
<gene>
    <name evidence="7" type="primary">surA</name>
    <name evidence="9" type="ORF">EVA68_02285</name>
</gene>
<comment type="domain">
    <text evidence="7">The PPIase activity resides only in the second parvulin domain. The N-terminal region and the C-terminal tail are necessary and sufficient for the chaperone activity of SurA. The PPIase activity is dispensable for SurA to function as a chaperone. The N-terminal region and the C-terminal tail are also required for porin recognition.</text>
</comment>
<comment type="catalytic activity">
    <reaction evidence="7">
        <text>[protein]-peptidylproline (omega=180) = [protein]-peptidylproline (omega=0)</text>
        <dbReference type="Rhea" id="RHEA:16237"/>
        <dbReference type="Rhea" id="RHEA-COMP:10747"/>
        <dbReference type="Rhea" id="RHEA-COMP:10748"/>
        <dbReference type="ChEBI" id="CHEBI:83833"/>
        <dbReference type="ChEBI" id="CHEBI:83834"/>
        <dbReference type="EC" id="5.2.1.8"/>
    </reaction>
</comment>
<dbReference type="GO" id="GO:0051082">
    <property type="term" value="F:unfolded protein binding"/>
    <property type="evidence" value="ECO:0007669"/>
    <property type="project" value="UniProtKB-UniRule"/>
</dbReference>
<dbReference type="PROSITE" id="PS50198">
    <property type="entry name" value="PPIC_PPIASE_2"/>
    <property type="match status" value="2"/>
</dbReference>
<dbReference type="Pfam" id="PF09312">
    <property type="entry name" value="SurA_N"/>
    <property type="match status" value="1"/>
</dbReference>
<dbReference type="GO" id="GO:0003755">
    <property type="term" value="F:peptidyl-prolyl cis-trans isomerase activity"/>
    <property type="evidence" value="ECO:0007669"/>
    <property type="project" value="UniProtKB-UniRule"/>
</dbReference>
<keyword evidence="3 7" id="KW-0574">Periplasm</keyword>
<evidence type="ECO:0000256" key="6">
    <source>
        <dbReference type="ARBA" id="ARBA00023235"/>
    </source>
</evidence>
<dbReference type="EC" id="5.2.1.8" evidence="7"/>
<evidence type="ECO:0000313" key="10">
    <source>
        <dbReference type="Proteomes" id="UP000316199"/>
    </source>
</evidence>
<feature type="domain" description="PpiC" evidence="8">
    <location>
        <begin position="281"/>
        <end position="380"/>
    </location>
</feature>
<comment type="function">
    <text evidence="7">Chaperone involved in the correct folding and assembly of outer membrane proteins. Recognizes specific patterns of aromatic residues and the orientation of their side chains, which are found more frequently in integral outer membrane proteins. May act in both early periplasmic and late outer membrane-associated steps of protein maturation.</text>
</comment>
<dbReference type="GO" id="GO:0030288">
    <property type="term" value="C:outer membrane-bounded periplasmic space"/>
    <property type="evidence" value="ECO:0007669"/>
    <property type="project" value="InterPro"/>
</dbReference>
<dbReference type="PANTHER" id="PTHR47637">
    <property type="entry name" value="CHAPERONE SURA"/>
    <property type="match status" value="1"/>
</dbReference>
<keyword evidence="6 7" id="KW-0413">Isomerase</keyword>
<accession>A0A520S3M6</accession>
<dbReference type="InterPro" id="IPR023034">
    <property type="entry name" value="PPIase_SurA"/>
</dbReference>
<proteinExistence type="inferred from homology"/>
<dbReference type="Gene3D" id="1.10.4030.10">
    <property type="entry name" value="Porin chaperone SurA, peptide-binding domain"/>
    <property type="match status" value="1"/>
</dbReference>
<keyword evidence="1 7" id="KW-0732">Signal</keyword>
<dbReference type="InterPro" id="IPR015391">
    <property type="entry name" value="SurA_N"/>
</dbReference>
<evidence type="ECO:0000256" key="7">
    <source>
        <dbReference type="HAMAP-Rule" id="MF_01183"/>
    </source>
</evidence>
<dbReference type="Gene3D" id="3.10.50.40">
    <property type="match status" value="2"/>
</dbReference>
<protein>
    <recommendedName>
        <fullName evidence="7">Chaperone SurA</fullName>
    </recommendedName>
    <alternativeName>
        <fullName evidence="7">Peptidyl-prolyl cis-trans isomerase SurA</fullName>
        <shortName evidence="7">PPIase SurA</shortName>
        <ecNumber evidence="7">5.2.1.8</ecNumber>
    </alternativeName>
    <alternativeName>
        <fullName evidence="7">Rotamase SurA</fullName>
    </alternativeName>
</protein>
<evidence type="ECO:0000313" key="9">
    <source>
        <dbReference type="EMBL" id="RZO77061.1"/>
    </source>
</evidence>
<dbReference type="InterPro" id="IPR000297">
    <property type="entry name" value="PPIase_PpiC"/>
</dbReference>
<sequence length="425" mass="48069">MNRTIILLLLIIGFAKSHAKPRIIDRIAVVIDEKVITNSEITERVQLVRSTLLADKNRALPTDEILVEQIIERLILEHLQLQIADRAGLRISDSELNQTLQSIAMQNNLDLTDFRMAVEADGQSYPRMREQVKREMIINQVQQGFVQNRIAISEQELKNFLESNLGKAVIADEYRLAHILIASPEKDEGSTSTLKAEALTLISRSNAGEKFETLARQYSAGQNAANGGDLGWRKPIQLPTIFADLVSDMEKDELRGPIKSGSGFHIIKLIDRRGAKAEGNVEQTRARHVLIKPSEIRSNTEARELAENLRNEVLSGKTFEEIAKINSEDPGSALSGGDLGWSVTDIYVPEFEAMLKSMELNIISPVFKTTHGYHFLEVTGKRIEDFSNEYQKNMAENYLRSQKFDDELDVWLREIREDAFVDIRI</sequence>
<dbReference type="GO" id="GO:0050821">
    <property type="term" value="P:protein stabilization"/>
    <property type="evidence" value="ECO:0007669"/>
    <property type="project" value="InterPro"/>
</dbReference>
<evidence type="ECO:0000256" key="1">
    <source>
        <dbReference type="ARBA" id="ARBA00022729"/>
    </source>
</evidence>
<evidence type="ECO:0000256" key="5">
    <source>
        <dbReference type="ARBA" id="ARBA00023186"/>
    </source>
</evidence>
<evidence type="ECO:0000256" key="3">
    <source>
        <dbReference type="ARBA" id="ARBA00022764"/>
    </source>
</evidence>
<dbReference type="PANTHER" id="PTHR47637:SF1">
    <property type="entry name" value="CHAPERONE SURA"/>
    <property type="match status" value="1"/>
</dbReference>
<keyword evidence="5 7" id="KW-0143">Chaperone</keyword>
<dbReference type="Pfam" id="PF13616">
    <property type="entry name" value="Rotamase_3"/>
    <property type="match status" value="1"/>
</dbReference>
<dbReference type="InterPro" id="IPR050280">
    <property type="entry name" value="OMP_Chaperone_SurA"/>
</dbReference>
<reference evidence="9 10" key="1">
    <citation type="submission" date="2019-02" db="EMBL/GenBank/DDBJ databases">
        <title>Prokaryotic population dynamics and viral predation in marine succession experiment using metagenomics: the confinement effect.</title>
        <authorList>
            <person name="Haro-Moreno J.M."/>
            <person name="Rodriguez-Valera F."/>
            <person name="Lopez-Perez M."/>
        </authorList>
    </citation>
    <scope>NUCLEOTIDE SEQUENCE [LARGE SCALE GENOMIC DNA]</scope>
    <source>
        <strain evidence="9">MED-G157</strain>
    </source>
</reference>
<dbReference type="AlphaFoldDB" id="A0A520S3M6"/>
<dbReference type="Proteomes" id="UP000316199">
    <property type="component" value="Unassembled WGS sequence"/>
</dbReference>
<keyword evidence="4 7" id="KW-0697">Rotamase</keyword>
<evidence type="ECO:0000256" key="4">
    <source>
        <dbReference type="ARBA" id="ARBA00023110"/>
    </source>
</evidence>
<name>A0A520S3M6_9GAMM</name>
<dbReference type="Pfam" id="PF00639">
    <property type="entry name" value="Rotamase"/>
    <property type="match status" value="1"/>
</dbReference>
<dbReference type="InterPro" id="IPR046357">
    <property type="entry name" value="PPIase_dom_sf"/>
</dbReference>
<dbReference type="GO" id="GO:0006457">
    <property type="term" value="P:protein folding"/>
    <property type="evidence" value="ECO:0007669"/>
    <property type="project" value="UniProtKB-UniRule"/>
</dbReference>
<dbReference type="GO" id="GO:0043165">
    <property type="term" value="P:Gram-negative-bacterium-type cell outer membrane assembly"/>
    <property type="evidence" value="ECO:0007669"/>
    <property type="project" value="InterPro"/>
</dbReference>
<comment type="subcellular location">
    <subcellularLocation>
        <location evidence="7">Periplasm</location>
    </subcellularLocation>
    <text evidence="7">Is capable of associating with the outer membrane.</text>
</comment>
<evidence type="ECO:0000259" key="8">
    <source>
        <dbReference type="PROSITE" id="PS50198"/>
    </source>
</evidence>
<organism evidence="9 10">
    <name type="scientific">OM182 bacterium</name>
    <dbReference type="NCBI Taxonomy" id="2510334"/>
    <lineage>
        <taxon>Bacteria</taxon>
        <taxon>Pseudomonadati</taxon>
        <taxon>Pseudomonadota</taxon>
        <taxon>Gammaproteobacteria</taxon>
        <taxon>OMG group</taxon>
        <taxon>OM182 clade</taxon>
    </lineage>
</organism>
<comment type="caution">
    <text evidence="9">The sequence shown here is derived from an EMBL/GenBank/DDBJ whole genome shotgun (WGS) entry which is preliminary data.</text>
</comment>
<evidence type="ECO:0000256" key="2">
    <source>
        <dbReference type="ARBA" id="ARBA00022737"/>
    </source>
</evidence>
<feature type="domain" description="PpiC" evidence="8">
    <location>
        <begin position="171"/>
        <end position="271"/>
    </location>
</feature>
<dbReference type="SUPFAM" id="SSF109998">
    <property type="entry name" value="Triger factor/SurA peptide-binding domain-like"/>
    <property type="match status" value="1"/>
</dbReference>
<dbReference type="EMBL" id="SHAG01000005">
    <property type="protein sequence ID" value="RZO77061.1"/>
    <property type="molecule type" value="Genomic_DNA"/>
</dbReference>
<dbReference type="InterPro" id="IPR027304">
    <property type="entry name" value="Trigger_fact/SurA_dom_sf"/>
</dbReference>
<keyword evidence="2 7" id="KW-0677">Repeat</keyword>
<dbReference type="HAMAP" id="MF_01183">
    <property type="entry name" value="Chaperone_SurA"/>
    <property type="match status" value="1"/>
</dbReference>